<evidence type="ECO:0000256" key="1">
    <source>
        <dbReference type="SAM" id="MobiDB-lite"/>
    </source>
</evidence>
<feature type="region of interest" description="Disordered" evidence="1">
    <location>
        <begin position="21"/>
        <end position="46"/>
    </location>
</feature>
<feature type="non-terminal residue" evidence="2">
    <location>
        <position position="46"/>
    </location>
</feature>
<accession>A0A382CG62</accession>
<feature type="compositionally biased region" description="Polar residues" evidence="1">
    <location>
        <begin position="27"/>
        <end position="39"/>
    </location>
</feature>
<protein>
    <submittedName>
        <fullName evidence="2">Uncharacterized protein</fullName>
    </submittedName>
</protein>
<sequence length="46" mass="4984">MNIEPVTIPCRILQRCSTKRGMGILPNDQSGTSGGTRTHTLVKEAD</sequence>
<evidence type="ECO:0000313" key="2">
    <source>
        <dbReference type="EMBL" id="SVB24287.1"/>
    </source>
</evidence>
<reference evidence="2" key="1">
    <citation type="submission" date="2018-05" db="EMBL/GenBank/DDBJ databases">
        <authorList>
            <person name="Lanie J.A."/>
            <person name="Ng W.-L."/>
            <person name="Kazmierczak K.M."/>
            <person name="Andrzejewski T.M."/>
            <person name="Davidsen T.M."/>
            <person name="Wayne K.J."/>
            <person name="Tettelin H."/>
            <person name="Glass J.I."/>
            <person name="Rusch D."/>
            <person name="Podicherti R."/>
            <person name="Tsui H.-C.T."/>
            <person name="Winkler M.E."/>
        </authorList>
    </citation>
    <scope>NUCLEOTIDE SEQUENCE</scope>
</reference>
<gene>
    <name evidence="2" type="ORF">METZ01_LOCUS177141</name>
</gene>
<name>A0A382CG62_9ZZZZ</name>
<dbReference type="AlphaFoldDB" id="A0A382CG62"/>
<organism evidence="2">
    <name type="scientific">marine metagenome</name>
    <dbReference type="NCBI Taxonomy" id="408172"/>
    <lineage>
        <taxon>unclassified sequences</taxon>
        <taxon>metagenomes</taxon>
        <taxon>ecological metagenomes</taxon>
    </lineage>
</organism>
<dbReference type="EMBL" id="UINC01034052">
    <property type="protein sequence ID" value="SVB24287.1"/>
    <property type="molecule type" value="Genomic_DNA"/>
</dbReference>
<proteinExistence type="predicted"/>